<dbReference type="PANTHER" id="PTHR11941">
    <property type="entry name" value="ENOYL-COA HYDRATASE-RELATED"/>
    <property type="match status" value="1"/>
</dbReference>
<comment type="caution">
    <text evidence="1">The sequence shown here is derived from an EMBL/GenBank/DDBJ whole genome shotgun (WGS) entry which is preliminary data.</text>
</comment>
<evidence type="ECO:0000313" key="1">
    <source>
        <dbReference type="EMBL" id="MFC5744276.1"/>
    </source>
</evidence>
<sequence>MSETNRESGADPRAIPDVPGLVVSFPGPGVALVEIDRPHRRNALDRALLDGLPAVLGQLNGRDEVRVIVLSGRGGAFCAGGDLAVIGDMSGESPEQAAARMAREFASASRLLGSPKITIAAVGGPAVGAGLALALACDIRVGGGGAVFAAPFIRMALVPDFGVSWLLARTIGPSAAIDVAVTGRKVAAEEALRRGMLTEIAADPLGAALEKAAAIAAAVPRIAAATKTLIRDALTTDFDAALEAEIGHQLDAVRSEEFRRHWSAWSAAVRGT</sequence>
<dbReference type="SUPFAM" id="SSF52096">
    <property type="entry name" value="ClpP/crotonase"/>
    <property type="match status" value="1"/>
</dbReference>
<dbReference type="CDD" id="cd06558">
    <property type="entry name" value="crotonase-like"/>
    <property type="match status" value="1"/>
</dbReference>
<accession>A0ABW0ZQM9</accession>
<keyword evidence="2" id="KW-1185">Reference proteome</keyword>
<dbReference type="Proteomes" id="UP001596074">
    <property type="component" value="Unassembled WGS sequence"/>
</dbReference>
<organism evidence="1 2">
    <name type="scientific">Actinomadura rugatobispora</name>
    <dbReference type="NCBI Taxonomy" id="1994"/>
    <lineage>
        <taxon>Bacteria</taxon>
        <taxon>Bacillati</taxon>
        <taxon>Actinomycetota</taxon>
        <taxon>Actinomycetes</taxon>
        <taxon>Streptosporangiales</taxon>
        <taxon>Thermomonosporaceae</taxon>
        <taxon>Actinomadura</taxon>
    </lineage>
</organism>
<dbReference type="PANTHER" id="PTHR11941:SF54">
    <property type="entry name" value="ENOYL-COA HYDRATASE, MITOCHONDRIAL"/>
    <property type="match status" value="1"/>
</dbReference>
<gene>
    <name evidence="1" type="ORF">ACFPZN_01475</name>
</gene>
<name>A0ABW0ZQM9_9ACTN</name>
<dbReference type="Gene3D" id="3.90.226.10">
    <property type="entry name" value="2-enoyl-CoA Hydratase, Chain A, domain 1"/>
    <property type="match status" value="1"/>
</dbReference>
<dbReference type="InterPro" id="IPR001753">
    <property type="entry name" value="Enoyl-CoA_hydra/iso"/>
</dbReference>
<evidence type="ECO:0000313" key="2">
    <source>
        <dbReference type="Proteomes" id="UP001596074"/>
    </source>
</evidence>
<dbReference type="RefSeq" id="WP_378279301.1">
    <property type="nucleotide sequence ID" value="NZ_JBHSON010000002.1"/>
</dbReference>
<reference evidence="2" key="1">
    <citation type="journal article" date="2019" name="Int. J. Syst. Evol. Microbiol.">
        <title>The Global Catalogue of Microorganisms (GCM) 10K type strain sequencing project: providing services to taxonomists for standard genome sequencing and annotation.</title>
        <authorList>
            <consortium name="The Broad Institute Genomics Platform"/>
            <consortium name="The Broad Institute Genome Sequencing Center for Infectious Disease"/>
            <person name="Wu L."/>
            <person name="Ma J."/>
        </authorList>
    </citation>
    <scope>NUCLEOTIDE SEQUENCE [LARGE SCALE GENOMIC DNA]</scope>
    <source>
        <strain evidence="2">KCTC 42087</strain>
    </source>
</reference>
<dbReference type="InterPro" id="IPR029045">
    <property type="entry name" value="ClpP/crotonase-like_dom_sf"/>
</dbReference>
<dbReference type="EMBL" id="JBHSON010000002">
    <property type="protein sequence ID" value="MFC5744276.1"/>
    <property type="molecule type" value="Genomic_DNA"/>
</dbReference>
<proteinExistence type="predicted"/>
<dbReference type="Pfam" id="PF00378">
    <property type="entry name" value="ECH_1"/>
    <property type="match status" value="1"/>
</dbReference>
<protein>
    <submittedName>
        <fullName evidence="1">Enoyl-CoA hydratase/isomerase family protein</fullName>
    </submittedName>
</protein>